<dbReference type="OMA" id="ETMSVCF"/>
<name>A0A1J1GPL8_PLAGA</name>
<evidence type="ECO:0000313" key="4">
    <source>
        <dbReference type="Proteomes" id="UP000220797"/>
    </source>
</evidence>
<dbReference type="AlphaFoldDB" id="A0A1J1GPL8"/>
<gene>
    <name evidence="3" type="ORF">PGAL8A_00183900</name>
</gene>
<dbReference type="EMBL" id="CVMV01000023">
    <property type="protein sequence ID" value="CRG94447.1"/>
    <property type="molecule type" value="Genomic_DNA"/>
</dbReference>
<dbReference type="Proteomes" id="UP000220797">
    <property type="component" value="Unassembled WGS sequence"/>
</dbReference>
<keyword evidence="4" id="KW-1185">Reference proteome</keyword>
<proteinExistence type="predicted"/>
<comment type="caution">
    <text evidence="3">The sequence shown here is derived from an EMBL/GenBank/DDBJ whole genome shotgun (WGS) entry which is preliminary data.</text>
</comment>
<dbReference type="VEuPathDB" id="PlasmoDB:PGAL8A_00183900"/>
<feature type="chain" id="PRO_5012317371" evidence="2">
    <location>
        <begin position="21"/>
        <end position="603"/>
    </location>
</feature>
<organism evidence="3 4">
    <name type="scientific">Plasmodium gallinaceum</name>
    <dbReference type="NCBI Taxonomy" id="5849"/>
    <lineage>
        <taxon>Eukaryota</taxon>
        <taxon>Sar</taxon>
        <taxon>Alveolata</taxon>
        <taxon>Apicomplexa</taxon>
        <taxon>Aconoidasida</taxon>
        <taxon>Haemosporida</taxon>
        <taxon>Plasmodiidae</taxon>
        <taxon>Plasmodium</taxon>
        <taxon>Plasmodium (Haemamoeba)</taxon>
    </lineage>
</organism>
<reference evidence="3" key="1">
    <citation type="submission" date="2015-04" db="EMBL/GenBank/DDBJ databases">
        <authorList>
            <consortium name="Pathogen Informatics"/>
        </authorList>
    </citation>
    <scope>NUCLEOTIDE SEQUENCE [LARGE SCALE GENOMIC DNA]</scope>
    <source>
        <strain evidence="3">8A</strain>
    </source>
</reference>
<evidence type="ECO:0000256" key="2">
    <source>
        <dbReference type="SAM" id="SignalP"/>
    </source>
</evidence>
<dbReference type="RefSeq" id="XP_028527268.1">
    <property type="nucleotide sequence ID" value="XM_028670524.1"/>
</dbReference>
<sequence length="603" mass="69102">MNYQIFFCILYFVNLILIYGKDIKGESISNLMKNIGEYDENEKNELNDKDITINEVIDNEKEGKEEVNKEKIIKENNEKNDEKKNINQSNDEKNDEKKNINQSNDEKNEENDDYFDVGVENLSLFPNPDELYNFLSTEKIGIGEDYLNNKMFKNLKGTLRNKKITKENFLELYKSALSNFDVDGYTFLMEKIMQKEYNERFTQKIKKLNESYAHCDKGIYEKNRQKKEKKKVDQNILYPGGPIRSTYGNNLSKWMKDSLENIETPESIKEPGLANMVMQSLTMVKGLIQSVASSVVDIVPPLIPPPVWINRPLPCLPMVTGKNCLGSILYPITAAEFITADITDSIMNGVISSFPSKYAVKIGKTSETQYRICAMAYLGMFCASIFPICWLPIGLKVAETMPMCFPQCLATLIACPGFWIDDIEGPCSNVSVPPFCSFSIFVNQKIVPPQLTSYDDSHSFPATCPTKDEQYDLPDDLYEHKKELDPLSKEIDNYSNVSLPTYPDLISNIHSTETKIEEIQSCKCMNIIDLCKTFFALPVVDNSEHIFKRKYETPVKLSKIQKKCCQKCKPIWKILYPKKKIINLKGSPVYPKSTKMFSDIIQH</sequence>
<feature type="compositionally biased region" description="Basic and acidic residues" evidence="1">
    <location>
        <begin position="64"/>
        <end position="99"/>
    </location>
</feature>
<dbReference type="GeneID" id="39730366"/>
<protein>
    <submittedName>
        <fullName evidence="3">Uncharacterized protein</fullName>
    </submittedName>
</protein>
<dbReference type="OrthoDB" id="363195at2759"/>
<feature type="signal peptide" evidence="2">
    <location>
        <begin position="1"/>
        <end position="20"/>
    </location>
</feature>
<accession>A0A1J1GPL8</accession>
<evidence type="ECO:0000256" key="1">
    <source>
        <dbReference type="SAM" id="MobiDB-lite"/>
    </source>
</evidence>
<feature type="region of interest" description="Disordered" evidence="1">
    <location>
        <begin position="64"/>
        <end position="111"/>
    </location>
</feature>
<evidence type="ECO:0000313" key="3">
    <source>
        <dbReference type="EMBL" id="CRG94447.1"/>
    </source>
</evidence>
<keyword evidence="2" id="KW-0732">Signal</keyword>